<name>A0A9P9KC00_FUSRE</name>
<evidence type="ECO:0000313" key="2">
    <source>
        <dbReference type="Proteomes" id="UP000720189"/>
    </source>
</evidence>
<dbReference type="EMBL" id="JAGMUX010000010">
    <property type="protein sequence ID" value="KAH7247469.1"/>
    <property type="molecule type" value="Genomic_DNA"/>
</dbReference>
<proteinExistence type="predicted"/>
<dbReference type="AlphaFoldDB" id="A0A9P9KC00"/>
<dbReference type="GeneID" id="70223061"/>
<accession>A0A9P9KC00</accession>
<reference evidence="1" key="1">
    <citation type="journal article" date="2021" name="Nat. Commun.">
        <title>Genetic determinants of endophytism in the Arabidopsis root mycobiome.</title>
        <authorList>
            <person name="Mesny F."/>
            <person name="Miyauchi S."/>
            <person name="Thiergart T."/>
            <person name="Pickel B."/>
            <person name="Atanasova L."/>
            <person name="Karlsson M."/>
            <person name="Huettel B."/>
            <person name="Barry K.W."/>
            <person name="Haridas S."/>
            <person name="Chen C."/>
            <person name="Bauer D."/>
            <person name="Andreopoulos W."/>
            <person name="Pangilinan J."/>
            <person name="LaButti K."/>
            <person name="Riley R."/>
            <person name="Lipzen A."/>
            <person name="Clum A."/>
            <person name="Drula E."/>
            <person name="Henrissat B."/>
            <person name="Kohler A."/>
            <person name="Grigoriev I.V."/>
            <person name="Martin F.M."/>
            <person name="Hacquard S."/>
        </authorList>
    </citation>
    <scope>NUCLEOTIDE SEQUENCE</scope>
    <source>
        <strain evidence="1">MPI-CAGE-AT-0023</strain>
    </source>
</reference>
<comment type="caution">
    <text evidence="1">The sequence shown here is derived from an EMBL/GenBank/DDBJ whole genome shotgun (WGS) entry which is preliminary data.</text>
</comment>
<sequence>MATRPRGSKEINSSYKTRNINNFQADSYFLFQKLKMKISAFFLAATLASVMAASSHVQEPALEARAACWNRSSCGRAWSGKCEDYCKPYKFSHMATTDCGWLAKRCCCKT</sequence>
<keyword evidence="2" id="KW-1185">Reference proteome</keyword>
<dbReference type="Proteomes" id="UP000720189">
    <property type="component" value="Unassembled WGS sequence"/>
</dbReference>
<protein>
    <submittedName>
        <fullName evidence="1">Uncharacterized protein</fullName>
    </submittedName>
</protein>
<dbReference type="OrthoDB" id="4920918at2759"/>
<gene>
    <name evidence="1" type="ORF">BKA55DRAFT_571915</name>
</gene>
<evidence type="ECO:0000313" key="1">
    <source>
        <dbReference type="EMBL" id="KAH7247469.1"/>
    </source>
</evidence>
<organism evidence="1 2">
    <name type="scientific">Fusarium redolens</name>
    <dbReference type="NCBI Taxonomy" id="48865"/>
    <lineage>
        <taxon>Eukaryota</taxon>
        <taxon>Fungi</taxon>
        <taxon>Dikarya</taxon>
        <taxon>Ascomycota</taxon>
        <taxon>Pezizomycotina</taxon>
        <taxon>Sordariomycetes</taxon>
        <taxon>Hypocreomycetidae</taxon>
        <taxon>Hypocreales</taxon>
        <taxon>Nectriaceae</taxon>
        <taxon>Fusarium</taxon>
        <taxon>Fusarium redolens species complex</taxon>
    </lineage>
</organism>
<dbReference type="RefSeq" id="XP_046048052.1">
    <property type="nucleotide sequence ID" value="XM_046193107.1"/>
</dbReference>